<reference evidence="2" key="1">
    <citation type="journal article" date="2022" name="bioRxiv">
        <title>Sequencing and chromosome-scale assembly of the giantPleurodeles waltlgenome.</title>
        <authorList>
            <person name="Brown T."/>
            <person name="Elewa A."/>
            <person name="Iarovenko S."/>
            <person name="Subramanian E."/>
            <person name="Araus A.J."/>
            <person name="Petzold A."/>
            <person name="Susuki M."/>
            <person name="Suzuki K.-i.T."/>
            <person name="Hayashi T."/>
            <person name="Toyoda A."/>
            <person name="Oliveira C."/>
            <person name="Osipova E."/>
            <person name="Leigh N.D."/>
            <person name="Simon A."/>
            <person name="Yun M.H."/>
        </authorList>
    </citation>
    <scope>NUCLEOTIDE SEQUENCE</scope>
    <source>
        <strain evidence="2">20211129_DDA</strain>
        <tissue evidence="2">Liver</tissue>
    </source>
</reference>
<dbReference type="EMBL" id="JANPWB010000015">
    <property type="protein sequence ID" value="KAJ1091274.1"/>
    <property type="molecule type" value="Genomic_DNA"/>
</dbReference>
<evidence type="ECO:0000256" key="1">
    <source>
        <dbReference type="SAM" id="MobiDB-lite"/>
    </source>
</evidence>
<feature type="compositionally biased region" description="Basic and acidic residues" evidence="1">
    <location>
        <begin position="70"/>
        <end position="83"/>
    </location>
</feature>
<sequence length="196" mass="20745">MAPKVHRCSRGKPDAGAGASRREQNEQEQPPPLQETGASVGTDVKTSGNQARRFSGPHAEKGTPQVTGTCHRDSGKDVGLHEVGPKIPDMFKHPSQGKCLGLLSSGKEVAPEAQIPIYIEAWSDAGVEQMVGAALLVAVPENRRRGNRASHDALESRSAAIERETVRQPLSLDVETAEGVLVHHGAKGSPMLTGKA</sequence>
<name>A0AAV7LL77_PLEWA</name>
<gene>
    <name evidence="2" type="ORF">NDU88_004401</name>
</gene>
<evidence type="ECO:0000313" key="3">
    <source>
        <dbReference type="Proteomes" id="UP001066276"/>
    </source>
</evidence>
<keyword evidence="3" id="KW-1185">Reference proteome</keyword>
<dbReference type="Proteomes" id="UP001066276">
    <property type="component" value="Chromosome 11"/>
</dbReference>
<evidence type="ECO:0000313" key="2">
    <source>
        <dbReference type="EMBL" id="KAJ1091274.1"/>
    </source>
</evidence>
<feature type="compositionally biased region" description="Polar residues" evidence="1">
    <location>
        <begin position="36"/>
        <end position="52"/>
    </location>
</feature>
<organism evidence="2 3">
    <name type="scientific">Pleurodeles waltl</name>
    <name type="common">Iberian ribbed newt</name>
    <dbReference type="NCBI Taxonomy" id="8319"/>
    <lineage>
        <taxon>Eukaryota</taxon>
        <taxon>Metazoa</taxon>
        <taxon>Chordata</taxon>
        <taxon>Craniata</taxon>
        <taxon>Vertebrata</taxon>
        <taxon>Euteleostomi</taxon>
        <taxon>Amphibia</taxon>
        <taxon>Batrachia</taxon>
        <taxon>Caudata</taxon>
        <taxon>Salamandroidea</taxon>
        <taxon>Salamandridae</taxon>
        <taxon>Pleurodelinae</taxon>
        <taxon>Pleurodeles</taxon>
    </lineage>
</organism>
<accession>A0AAV7LL77</accession>
<feature type="region of interest" description="Disordered" evidence="1">
    <location>
        <begin position="1"/>
        <end position="83"/>
    </location>
</feature>
<proteinExistence type="predicted"/>
<dbReference type="AlphaFoldDB" id="A0AAV7LL77"/>
<feature type="compositionally biased region" description="Basic residues" evidence="1">
    <location>
        <begin position="1"/>
        <end position="10"/>
    </location>
</feature>
<protein>
    <submittedName>
        <fullName evidence="2">Uncharacterized protein</fullName>
    </submittedName>
</protein>
<comment type="caution">
    <text evidence="2">The sequence shown here is derived from an EMBL/GenBank/DDBJ whole genome shotgun (WGS) entry which is preliminary data.</text>
</comment>